<dbReference type="PANTHER" id="PTHR33083:SF49">
    <property type="entry name" value="SENESCENCE REGULATOR"/>
    <property type="match status" value="1"/>
</dbReference>
<keyword evidence="4" id="KW-1185">Reference proteome</keyword>
<feature type="compositionally biased region" description="Basic residues" evidence="2">
    <location>
        <begin position="58"/>
        <end position="68"/>
    </location>
</feature>
<dbReference type="PANTHER" id="PTHR33083">
    <property type="entry name" value="EXPRESSED PROTEIN"/>
    <property type="match status" value="1"/>
</dbReference>
<dbReference type="OrthoDB" id="672058at2759"/>
<reference evidence="3" key="1">
    <citation type="submission" date="2022-02" db="EMBL/GenBank/DDBJ databases">
        <authorList>
            <person name="Henning P.M."/>
            <person name="McCubbin A.G."/>
            <person name="Shore J.S."/>
        </authorList>
    </citation>
    <scope>NUCLEOTIDE SEQUENCE</scope>
    <source>
        <strain evidence="3">F60SS</strain>
        <tissue evidence="3">Leaves</tissue>
    </source>
</reference>
<evidence type="ECO:0000313" key="3">
    <source>
        <dbReference type="EMBL" id="KAJ4849969.1"/>
    </source>
</evidence>
<protein>
    <recommendedName>
        <fullName evidence="5">Senescence regulator</fullName>
    </recommendedName>
</protein>
<dbReference type="Proteomes" id="UP001141552">
    <property type="component" value="Unassembled WGS sequence"/>
</dbReference>
<evidence type="ECO:0008006" key="5">
    <source>
        <dbReference type="Google" id="ProtNLM"/>
    </source>
</evidence>
<organism evidence="3 4">
    <name type="scientific">Turnera subulata</name>
    <dbReference type="NCBI Taxonomy" id="218843"/>
    <lineage>
        <taxon>Eukaryota</taxon>
        <taxon>Viridiplantae</taxon>
        <taxon>Streptophyta</taxon>
        <taxon>Embryophyta</taxon>
        <taxon>Tracheophyta</taxon>
        <taxon>Spermatophyta</taxon>
        <taxon>Magnoliopsida</taxon>
        <taxon>eudicotyledons</taxon>
        <taxon>Gunneridae</taxon>
        <taxon>Pentapetalae</taxon>
        <taxon>rosids</taxon>
        <taxon>fabids</taxon>
        <taxon>Malpighiales</taxon>
        <taxon>Passifloraceae</taxon>
        <taxon>Turnera</taxon>
    </lineage>
</organism>
<dbReference type="AlphaFoldDB" id="A0A9Q0GK05"/>
<proteinExistence type="inferred from homology"/>
<dbReference type="InterPro" id="IPR007608">
    <property type="entry name" value="Senescence_reg_S40"/>
</dbReference>
<evidence type="ECO:0000256" key="2">
    <source>
        <dbReference type="SAM" id="MobiDB-lite"/>
    </source>
</evidence>
<evidence type="ECO:0000256" key="1">
    <source>
        <dbReference type="ARBA" id="ARBA00034773"/>
    </source>
</evidence>
<evidence type="ECO:0000313" key="4">
    <source>
        <dbReference type="Proteomes" id="UP001141552"/>
    </source>
</evidence>
<name>A0A9Q0GK05_9ROSI</name>
<dbReference type="Pfam" id="PF04520">
    <property type="entry name" value="Senescence_reg"/>
    <property type="match status" value="1"/>
</dbReference>
<feature type="region of interest" description="Disordered" evidence="2">
    <location>
        <begin position="54"/>
        <end position="73"/>
    </location>
</feature>
<dbReference type="EMBL" id="JAKUCV010000443">
    <property type="protein sequence ID" value="KAJ4849969.1"/>
    <property type="molecule type" value="Genomic_DNA"/>
</dbReference>
<reference evidence="3" key="2">
    <citation type="journal article" date="2023" name="Plants (Basel)">
        <title>Annotation of the Turnera subulata (Passifloraceae) Draft Genome Reveals the S-Locus Evolved after the Divergence of Turneroideae from Passifloroideae in a Stepwise Manner.</title>
        <authorList>
            <person name="Henning P.M."/>
            <person name="Roalson E.H."/>
            <person name="Mir W."/>
            <person name="McCubbin A.G."/>
            <person name="Shore J.S."/>
        </authorList>
    </citation>
    <scope>NUCLEOTIDE SEQUENCE</scope>
    <source>
        <strain evidence="3">F60SS</strain>
    </source>
</reference>
<comment type="similarity">
    <text evidence="1">Belongs to the senescence regulator S40 family.</text>
</comment>
<dbReference type="GO" id="GO:0010150">
    <property type="term" value="P:leaf senescence"/>
    <property type="evidence" value="ECO:0007669"/>
    <property type="project" value="UniProtKB-ARBA"/>
</dbReference>
<comment type="caution">
    <text evidence="3">The sequence shown here is derived from an EMBL/GenBank/DDBJ whole genome shotgun (WGS) entry which is preliminary data.</text>
</comment>
<accession>A0A9Q0GK05</accession>
<sequence length="149" mass="17323">MADQEFQESEVIFPDRDHEGNYLGYHDREDRHRHSHYLHHHHDVLMHETPRVSCNTNKKSRKTKHKKPGSVPVEIPSNVFQFADFEHDDFEGGEFDEDELVPPHVIVGRRIYPGKMAFSVCTGNGRTLKGRDLSEVRNSILRMTGFLES</sequence>
<gene>
    <name evidence="3" type="ORF">Tsubulata_004863</name>
</gene>